<dbReference type="EMBL" id="BK032555">
    <property type="protein sequence ID" value="DAF47379.1"/>
    <property type="molecule type" value="Genomic_DNA"/>
</dbReference>
<protein>
    <submittedName>
        <fullName evidence="2">Tail protein</fullName>
    </submittedName>
</protein>
<evidence type="ECO:0000313" key="2">
    <source>
        <dbReference type="EMBL" id="DAF47379.1"/>
    </source>
</evidence>
<evidence type="ECO:0000259" key="1">
    <source>
        <dbReference type="Pfam" id="PF16467"/>
    </source>
</evidence>
<reference evidence="2" key="1">
    <citation type="journal article" date="2021" name="Proc. Natl. Acad. Sci. U.S.A.">
        <title>A Catalog of Tens of Thousands of Viruses from Human Metagenomes Reveals Hidden Associations with Chronic Diseases.</title>
        <authorList>
            <person name="Tisza M.J."/>
            <person name="Buck C.B."/>
        </authorList>
    </citation>
    <scope>NUCLEOTIDE SEQUENCE</scope>
    <source>
        <strain evidence="2">CtGns7</strain>
    </source>
</reference>
<name>A0A8S5S983_9VIRU</name>
<feature type="domain" description="DUF5048" evidence="1">
    <location>
        <begin position="364"/>
        <end position="460"/>
    </location>
</feature>
<dbReference type="InterPro" id="IPR032489">
    <property type="entry name" value="DUF5048"/>
</dbReference>
<organism evidence="2">
    <name type="scientific">Phage sp. ctGns7</name>
    <dbReference type="NCBI Taxonomy" id="2828003"/>
    <lineage>
        <taxon>Viruses</taxon>
    </lineage>
</organism>
<sequence>MTQEEYNVSLQATRILHTKIIVKNYDFSDFGSLEGVVVGFPSFTIDSESNIRRTCSISLVPTSQTFEIKSGSAIWLDKYIQVYVGIEDITTREPIYTNMGIYLIDNPERVYSATDNTLSFKLVDLMSKLTGMRNGYLEGMSYIIPAGSNVRNVMIATLEKFGFDQYNIDECPYEVPQDINISSGGTAYDILSQLLNIADNYEMYFDVDGVFHYHKIPMKADDGKIVAYHNFWNNVLIDYNVSTDFESVKNIVEVYGQTHTIANYSDATIVDNGKAFGLIMEQIKSYTDGLLVGFTTPKDTQLNTLYGLVINQLGSRPIVDDKGNYPTYQPNTYYVCKYVANGDYFRFLGHITPYAIAQENNVASPFYVGGSIGKIRIVLQGDNYDNLYTDLQCQDCAEYELYKRCLIQNSITITCVPIYWLDVNDLIEVTLPNKYGQDETMICLVKSINTSDTQTISLMNVSTYIIIEDFLDIDSTNIVQNKVITQEFNKVYELLG</sequence>
<proteinExistence type="predicted"/>
<dbReference type="Pfam" id="PF16467">
    <property type="entry name" value="DUF5048"/>
    <property type="match status" value="1"/>
</dbReference>
<accession>A0A8S5S983</accession>